<reference evidence="1 2" key="1">
    <citation type="journal article" date="2019" name="Nat. Plants">
        <title>Genome sequencing of Musa balbisiana reveals subgenome evolution and function divergence in polyploid bananas.</title>
        <authorList>
            <person name="Yao X."/>
        </authorList>
    </citation>
    <scope>NUCLEOTIDE SEQUENCE [LARGE SCALE GENOMIC DNA]</scope>
    <source>
        <strain evidence="2">cv. DH-PKW</strain>
        <tissue evidence="1">Leaves</tissue>
    </source>
</reference>
<comment type="caution">
    <text evidence="1">The sequence shown here is derived from an EMBL/GenBank/DDBJ whole genome shotgun (WGS) entry which is preliminary data.</text>
</comment>
<name>A0A4S8JP38_MUSBA</name>
<organism evidence="1 2">
    <name type="scientific">Musa balbisiana</name>
    <name type="common">Banana</name>
    <dbReference type="NCBI Taxonomy" id="52838"/>
    <lineage>
        <taxon>Eukaryota</taxon>
        <taxon>Viridiplantae</taxon>
        <taxon>Streptophyta</taxon>
        <taxon>Embryophyta</taxon>
        <taxon>Tracheophyta</taxon>
        <taxon>Spermatophyta</taxon>
        <taxon>Magnoliopsida</taxon>
        <taxon>Liliopsida</taxon>
        <taxon>Zingiberales</taxon>
        <taxon>Musaceae</taxon>
        <taxon>Musa</taxon>
    </lineage>
</organism>
<proteinExistence type="predicted"/>
<dbReference type="AlphaFoldDB" id="A0A4S8JP38"/>
<dbReference type="EMBL" id="PYDT01000004">
    <property type="protein sequence ID" value="THU64083.1"/>
    <property type="molecule type" value="Genomic_DNA"/>
</dbReference>
<evidence type="ECO:0000313" key="1">
    <source>
        <dbReference type="EMBL" id="THU64083.1"/>
    </source>
</evidence>
<dbReference type="Proteomes" id="UP000317650">
    <property type="component" value="Chromosome 1"/>
</dbReference>
<gene>
    <name evidence="1" type="ORF">C4D60_Mb01t22720</name>
</gene>
<sequence length="117" mass="12514">MGCCTPLTSLSSQSSPVAAVAAAFSCTLLLEAGDLEQGGVMTDCSARELCSRISFSRQHTFSSSSSSGIQAPGLIQRSLQPHWKQPQPSFLNMNENNTDKNTISAFKEEWLGKAGIM</sequence>
<keyword evidence="2" id="KW-1185">Reference proteome</keyword>
<protein>
    <submittedName>
        <fullName evidence="1">Uncharacterized protein</fullName>
    </submittedName>
</protein>
<evidence type="ECO:0000313" key="2">
    <source>
        <dbReference type="Proteomes" id="UP000317650"/>
    </source>
</evidence>
<accession>A0A4S8JP38</accession>